<dbReference type="EMBL" id="BPLR01007700">
    <property type="protein sequence ID" value="GIY18947.1"/>
    <property type="molecule type" value="Genomic_DNA"/>
</dbReference>
<sequence>MRVTSEEIDTLGRNLSQKGGTSRVFIAPKIVGIKRARGMKKKGRNVRKFVFGILKSFSGFEKKCETLWSTFFGVKVFGKKPKGLDLVMNTFLFRILNSFE</sequence>
<proteinExistence type="predicted"/>
<dbReference type="AlphaFoldDB" id="A0AAV4RES1"/>
<comment type="caution">
    <text evidence="1">The sequence shown here is derived from an EMBL/GenBank/DDBJ whole genome shotgun (WGS) entry which is preliminary data.</text>
</comment>
<name>A0AAV4RES1_CAEEX</name>
<dbReference type="Proteomes" id="UP001054945">
    <property type="component" value="Unassembled WGS sequence"/>
</dbReference>
<accession>A0AAV4RES1</accession>
<organism evidence="1 2">
    <name type="scientific">Caerostris extrusa</name>
    <name type="common">Bark spider</name>
    <name type="synonym">Caerostris bankana</name>
    <dbReference type="NCBI Taxonomy" id="172846"/>
    <lineage>
        <taxon>Eukaryota</taxon>
        <taxon>Metazoa</taxon>
        <taxon>Ecdysozoa</taxon>
        <taxon>Arthropoda</taxon>
        <taxon>Chelicerata</taxon>
        <taxon>Arachnida</taxon>
        <taxon>Araneae</taxon>
        <taxon>Araneomorphae</taxon>
        <taxon>Entelegynae</taxon>
        <taxon>Araneoidea</taxon>
        <taxon>Araneidae</taxon>
        <taxon>Caerostris</taxon>
    </lineage>
</organism>
<protein>
    <submittedName>
        <fullName evidence="1">Uncharacterized protein</fullName>
    </submittedName>
</protein>
<keyword evidence="2" id="KW-1185">Reference proteome</keyword>
<reference evidence="1 2" key="1">
    <citation type="submission" date="2021-06" db="EMBL/GenBank/DDBJ databases">
        <title>Caerostris extrusa draft genome.</title>
        <authorList>
            <person name="Kono N."/>
            <person name="Arakawa K."/>
        </authorList>
    </citation>
    <scope>NUCLEOTIDE SEQUENCE [LARGE SCALE GENOMIC DNA]</scope>
</reference>
<evidence type="ECO:0000313" key="1">
    <source>
        <dbReference type="EMBL" id="GIY18947.1"/>
    </source>
</evidence>
<gene>
    <name evidence="1" type="ORF">CEXT_231191</name>
</gene>
<evidence type="ECO:0000313" key="2">
    <source>
        <dbReference type="Proteomes" id="UP001054945"/>
    </source>
</evidence>